<gene>
    <name evidence="2" type="ORF">PGT21_021805</name>
</gene>
<evidence type="ECO:0000313" key="3">
    <source>
        <dbReference type="Proteomes" id="UP000324748"/>
    </source>
</evidence>
<feature type="transmembrane region" description="Helical" evidence="1">
    <location>
        <begin position="6"/>
        <end position="27"/>
    </location>
</feature>
<keyword evidence="3" id="KW-1185">Reference proteome</keyword>
<sequence length="103" mass="11930">MLLCPLEQILLKAGFGPMILIFFQLFVKRMKIELTWMYISKNSRMIIWNTETNLQNGQEDSFFTDSHLKIKNQGKSTVGGPLFLAACFGFYSFKAQTLSHKTW</sequence>
<accession>A0A5B0N4Q9</accession>
<reference evidence="2 3" key="1">
    <citation type="submission" date="2019-05" db="EMBL/GenBank/DDBJ databases">
        <title>Emergence of the Ug99 lineage of the wheat stem rust pathogen through somatic hybridization.</title>
        <authorList>
            <person name="Li F."/>
            <person name="Upadhyaya N.M."/>
            <person name="Sperschneider J."/>
            <person name="Matny O."/>
            <person name="Nguyen-Phuc H."/>
            <person name="Mago R."/>
            <person name="Raley C."/>
            <person name="Miller M.E."/>
            <person name="Silverstein K.A.T."/>
            <person name="Henningsen E."/>
            <person name="Hirsch C.D."/>
            <person name="Visser B."/>
            <person name="Pretorius Z.A."/>
            <person name="Steffenson B.J."/>
            <person name="Schwessinger B."/>
            <person name="Dodds P.N."/>
            <person name="Figueroa M."/>
        </authorList>
    </citation>
    <scope>NUCLEOTIDE SEQUENCE [LARGE SCALE GENOMIC DNA]</scope>
    <source>
        <strain evidence="2">21-0</strain>
    </source>
</reference>
<keyword evidence="1" id="KW-1133">Transmembrane helix</keyword>
<keyword evidence="1" id="KW-0472">Membrane</keyword>
<evidence type="ECO:0000313" key="2">
    <source>
        <dbReference type="EMBL" id="KAA1084231.1"/>
    </source>
</evidence>
<proteinExistence type="predicted"/>
<dbReference type="AlphaFoldDB" id="A0A5B0N4Q9"/>
<dbReference type="EMBL" id="VSWC01000118">
    <property type="protein sequence ID" value="KAA1084231.1"/>
    <property type="molecule type" value="Genomic_DNA"/>
</dbReference>
<dbReference type="Proteomes" id="UP000324748">
    <property type="component" value="Unassembled WGS sequence"/>
</dbReference>
<evidence type="ECO:0000256" key="1">
    <source>
        <dbReference type="SAM" id="Phobius"/>
    </source>
</evidence>
<protein>
    <submittedName>
        <fullName evidence="2">Uncharacterized protein</fullName>
    </submittedName>
</protein>
<comment type="caution">
    <text evidence="2">The sequence shown here is derived from an EMBL/GenBank/DDBJ whole genome shotgun (WGS) entry which is preliminary data.</text>
</comment>
<keyword evidence="1" id="KW-0812">Transmembrane</keyword>
<name>A0A5B0N4Q9_PUCGR</name>
<organism evidence="2 3">
    <name type="scientific">Puccinia graminis f. sp. tritici</name>
    <dbReference type="NCBI Taxonomy" id="56615"/>
    <lineage>
        <taxon>Eukaryota</taxon>
        <taxon>Fungi</taxon>
        <taxon>Dikarya</taxon>
        <taxon>Basidiomycota</taxon>
        <taxon>Pucciniomycotina</taxon>
        <taxon>Pucciniomycetes</taxon>
        <taxon>Pucciniales</taxon>
        <taxon>Pucciniaceae</taxon>
        <taxon>Puccinia</taxon>
    </lineage>
</organism>